<dbReference type="InterPro" id="IPR013785">
    <property type="entry name" value="Aldolase_TIM"/>
</dbReference>
<dbReference type="OrthoDB" id="2349068at2759"/>
<dbReference type="Proteomes" id="UP000008782">
    <property type="component" value="Unassembled WGS sequence"/>
</dbReference>
<dbReference type="VEuPathDB" id="FungiDB:GLRG_03409"/>
<evidence type="ECO:0008006" key="3">
    <source>
        <dbReference type="Google" id="ProtNLM"/>
    </source>
</evidence>
<protein>
    <recommendedName>
        <fullName evidence="3">Nitronate monooxygenase domain-containing protein</fullName>
    </recommendedName>
</protein>
<dbReference type="EMBL" id="GG697340">
    <property type="protein sequence ID" value="EFQ28265.1"/>
    <property type="molecule type" value="Genomic_DNA"/>
</dbReference>
<accession>E3QC30</accession>
<name>E3QC30_COLGM</name>
<organism evidence="2">
    <name type="scientific">Colletotrichum graminicola (strain M1.001 / M2 / FGSC 10212)</name>
    <name type="common">Maize anthracnose fungus</name>
    <name type="synonym">Glomerella graminicola</name>
    <dbReference type="NCBI Taxonomy" id="645133"/>
    <lineage>
        <taxon>Eukaryota</taxon>
        <taxon>Fungi</taxon>
        <taxon>Dikarya</taxon>
        <taxon>Ascomycota</taxon>
        <taxon>Pezizomycotina</taxon>
        <taxon>Sordariomycetes</taxon>
        <taxon>Hypocreomycetidae</taxon>
        <taxon>Glomerellales</taxon>
        <taxon>Glomerellaceae</taxon>
        <taxon>Colletotrichum</taxon>
        <taxon>Colletotrichum graminicola species complex</taxon>
    </lineage>
</organism>
<dbReference type="STRING" id="645133.E3QC30"/>
<dbReference type="RefSeq" id="XP_008092285.1">
    <property type="nucleotide sequence ID" value="XM_008094094.1"/>
</dbReference>
<dbReference type="AlphaFoldDB" id="E3QC30"/>
<dbReference type="Gene3D" id="3.20.20.70">
    <property type="entry name" value="Aldolase class I"/>
    <property type="match status" value="1"/>
</dbReference>
<reference evidence="2" key="1">
    <citation type="journal article" date="2012" name="Nat. Genet.">
        <title>Lifestyle transitions in plant pathogenic Colletotrichum fungi deciphered by genome and transcriptome analyses.</title>
        <authorList>
            <person name="O'Connell R.J."/>
            <person name="Thon M.R."/>
            <person name="Hacquard S."/>
            <person name="Amyotte S.G."/>
            <person name="Kleemann J."/>
            <person name="Torres M.F."/>
            <person name="Damm U."/>
            <person name="Buiate E.A."/>
            <person name="Epstein L."/>
            <person name="Alkan N."/>
            <person name="Altmueller J."/>
            <person name="Alvarado-Balderrama L."/>
            <person name="Bauser C.A."/>
            <person name="Becker C."/>
            <person name="Birren B.W."/>
            <person name="Chen Z."/>
            <person name="Choi J."/>
            <person name="Crouch J.A."/>
            <person name="Duvick J.P."/>
            <person name="Farman M.A."/>
            <person name="Gan P."/>
            <person name="Heiman D."/>
            <person name="Henrissat B."/>
            <person name="Howard R.J."/>
            <person name="Kabbage M."/>
            <person name="Koch C."/>
            <person name="Kracher B."/>
            <person name="Kubo Y."/>
            <person name="Law A.D."/>
            <person name="Lebrun M.-H."/>
            <person name="Lee Y.-H."/>
            <person name="Miyara I."/>
            <person name="Moore N."/>
            <person name="Neumann U."/>
            <person name="Nordstroem K."/>
            <person name="Panaccione D.G."/>
            <person name="Panstruga R."/>
            <person name="Place M."/>
            <person name="Proctor R.H."/>
            <person name="Prusky D."/>
            <person name="Rech G."/>
            <person name="Reinhardt R."/>
            <person name="Rollins J.A."/>
            <person name="Rounsley S."/>
            <person name="Schardl C.L."/>
            <person name="Schwartz D.C."/>
            <person name="Shenoy N."/>
            <person name="Shirasu K."/>
            <person name="Sikhakolli U.R."/>
            <person name="Stueber K."/>
            <person name="Sukno S.A."/>
            <person name="Sweigard J.A."/>
            <person name="Takano Y."/>
            <person name="Takahara H."/>
            <person name="Trail F."/>
            <person name="van der Does H.C."/>
            <person name="Voll L.M."/>
            <person name="Will I."/>
            <person name="Young S."/>
            <person name="Zeng Q."/>
            <person name="Zhang J."/>
            <person name="Zhou S."/>
            <person name="Dickman M.B."/>
            <person name="Schulze-Lefert P."/>
            <person name="Ver Loren van Themaat E."/>
            <person name="Ma L.-J."/>
            <person name="Vaillancourt L.J."/>
        </authorList>
    </citation>
    <scope>NUCLEOTIDE SEQUENCE [LARGE SCALE GENOMIC DNA]</scope>
    <source>
        <strain evidence="2">M1.001 / M2 / FGSC 10212</strain>
    </source>
</reference>
<dbReference type="SUPFAM" id="SSF51412">
    <property type="entry name" value="Inosine monophosphate dehydrogenase (IMPDH)"/>
    <property type="match status" value="1"/>
</dbReference>
<evidence type="ECO:0000313" key="2">
    <source>
        <dbReference type="Proteomes" id="UP000008782"/>
    </source>
</evidence>
<evidence type="ECO:0000313" key="1">
    <source>
        <dbReference type="EMBL" id="EFQ28265.1"/>
    </source>
</evidence>
<dbReference type="eggNOG" id="ENOG502RHJM">
    <property type="taxonomic scope" value="Eukaryota"/>
</dbReference>
<dbReference type="HOGENOM" id="CLU_2151675_0_0_1"/>
<dbReference type="GeneID" id="24408774"/>
<feature type="non-terminal residue" evidence="1">
    <location>
        <position position="112"/>
    </location>
</feature>
<keyword evidence="2" id="KW-1185">Reference proteome</keyword>
<sequence length="112" mass="11704">MSSSRLVSWFPHLETPVIINAPMLGSAGAAMATEVHKAGGFGFIAAGFDFSESSAQLTELEENLVRARALLSLPAAEGAGASALPLGVGFITSHETATRFNTNVLPILARHR</sequence>
<proteinExistence type="predicted"/>
<gene>
    <name evidence="1" type="ORF">GLRG_03409</name>
</gene>